<dbReference type="EMBL" id="QVQT01000003">
    <property type="protein sequence ID" value="RFU17185.1"/>
    <property type="molecule type" value="Genomic_DNA"/>
</dbReference>
<sequence length="500" mass="54867">MYGKKEKRKQRTENRLRALGLFLGTALVGLAAVQRLFAWGGLPHQYITDAALTALPASDEISLRLGGEARHLRDTVEMGDWMNSLITVQENWHVTTEDFPQTSSEYFGNDYLLFPGAPHFFQHMMPQVHETYGPYFLRNLQALRTEDQANAVRWVGSLLHFVTDSGSPPHTIGLSGPNHTKMENWLDASHIDLRGYHPQLLGRTDAEAVEGLRKRMDGLIARNAVIARHMVPYAQADDRPHVEPLALDCAEETARVAADVLHTLLVLSAEQADGQSGASLTARVTAPALAEHPLLPAKIVLLGTDFSTLSSLNYSLPDQYAGTLLLRNLPPGTYRVAIERPGSQTLFPSAIVLRANERASFEWHLRAASPAGNVVPNADFSLRWVTPSAPDHWRHDDGCHCWRSDNIPVAHGNMYHVYVTAKGSAAQTVTLEWMAQHWKRTDDAPVPVAAAQGSANAEQITAPATAVYARFVIAGDAPPENVLDGVALLPVSQAGFVQHK</sequence>
<dbReference type="OrthoDB" id="178378at2"/>
<dbReference type="RefSeq" id="WP_117299596.1">
    <property type="nucleotide sequence ID" value="NZ_QVQT02000003.1"/>
</dbReference>
<proteinExistence type="predicted"/>
<dbReference type="Gene3D" id="1.10.575.10">
    <property type="entry name" value="P1 Nuclease"/>
    <property type="match status" value="1"/>
</dbReference>
<organism evidence="1 2">
    <name type="scientific">Paracidobacterium acidisoli</name>
    <dbReference type="NCBI Taxonomy" id="2303751"/>
    <lineage>
        <taxon>Bacteria</taxon>
        <taxon>Pseudomonadati</taxon>
        <taxon>Acidobacteriota</taxon>
        <taxon>Terriglobia</taxon>
        <taxon>Terriglobales</taxon>
        <taxon>Acidobacteriaceae</taxon>
        <taxon>Paracidobacterium</taxon>
    </lineage>
</organism>
<name>A0A372IQK2_9BACT</name>
<gene>
    <name evidence="1" type="ORF">D0Y96_10900</name>
</gene>
<dbReference type="InterPro" id="IPR008947">
    <property type="entry name" value="PLipase_C/P1_nuclease_dom_sf"/>
</dbReference>
<evidence type="ECO:0000313" key="1">
    <source>
        <dbReference type="EMBL" id="RFU17185.1"/>
    </source>
</evidence>
<comment type="caution">
    <text evidence="1">The sequence shown here is derived from an EMBL/GenBank/DDBJ whole genome shotgun (WGS) entry which is preliminary data.</text>
</comment>
<evidence type="ECO:0000313" key="2">
    <source>
        <dbReference type="Proteomes" id="UP000264702"/>
    </source>
</evidence>
<reference evidence="1 2" key="1">
    <citation type="submission" date="2018-08" db="EMBL/GenBank/DDBJ databases">
        <title>Acidipila sp. 4G-K13, an acidobacterium isolated from forest soil.</title>
        <authorList>
            <person name="Gao Z.-H."/>
            <person name="Qiu L.-H."/>
        </authorList>
    </citation>
    <scope>NUCLEOTIDE SEQUENCE [LARGE SCALE GENOMIC DNA]</scope>
    <source>
        <strain evidence="1 2">4G-K13</strain>
    </source>
</reference>
<protein>
    <submittedName>
        <fullName evidence="1">Uncharacterized protein</fullName>
    </submittedName>
</protein>
<dbReference type="GO" id="GO:0016788">
    <property type="term" value="F:hydrolase activity, acting on ester bonds"/>
    <property type="evidence" value="ECO:0007669"/>
    <property type="project" value="InterPro"/>
</dbReference>
<dbReference type="Proteomes" id="UP000264702">
    <property type="component" value="Unassembled WGS sequence"/>
</dbReference>
<accession>A0A372IQK2</accession>
<dbReference type="SUPFAM" id="SSF48537">
    <property type="entry name" value="Phospholipase C/P1 nuclease"/>
    <property type="match status" value="1"/>
</dbReference>
<dbReference type="AlphaFoldDB" id="A0A372IQK2"/>
<keyword evidence="2" id="KW-1185">Reference proteome</keyword>